<comment type="caution">
    <text evidence="1">The sequence shown here is derived from an EMBL/GenBank/DDBJ whole genome shotgun (WGS) entry which is preliminary data.</text>
</comment>
<dbReference type="Proteomes" id="UP001303760">
    <property type="component" value="Unassembled WGS sequence"/>
</dbReference>
<dbReference type="AlphaFoldDB" id="A0AAN7C3V1"/>
<reference evidence="1" key="2">
    <citation type="submission" date="2023-05" db="EMBL/GenBank/DDBJ databases">
        <authorList>
            <consortium name="Lawrence Berkeley National Laboratory"/>
            <person name="Steindorff A."/>
            <person name="Hensen N."/>
            <person name="Bonometti L."/>
            <person name="Westerberg I."/>
            <person name="Brannstrom I.O."/>
            <person name="Guillou S."/>
            <person name="Cros-Aarteil S."/>
            <person name="Calhoun S."/>
            <person name="Haridas S."/>
            <person name="Kuo A."/>
            <person name="Mondo S."/>
            <person name="Pangilinan J."/>
            <person name="Riley R."/>
            <person name="Labutti K."/>
            <person name="Andreopoulos B."/>
            <person name="Lipzen A."/>
            <person name="Chen C."/>
            <person name="Yanf M."/>
            <person name="Daum C."/>
            <person name="Ng V."/>
            <person name="Clum A."/>
            <person name="Ohm R."/>
            <person name="Martin F."/>
            <person name="Silar P."/>
            <person name="Natvig D."/>
            <person name="Lalanne C."/>
            <person name="Gautier V."/>
            <person name="Ament-Velasquez S.L."/>
            <person name="Kruys A."/>
            <person name="Hutchinson M.I."/>
            <person name="Powell A.J."/>
            <person name="Barry K."/>
            <person name="Miller A.N."/>
            <person name="Grigoriev I.V."/>
            <person name="Debuchy R."/>
            <person name="Gladieux P."/>
            <person name="Thoren M.H."/>
            <person name="Johannesson H."/>
        </authorList>
    </citation>
    <scope>NUCLEOTIDE SEQUENCE</scope>
    <source>
        <strain evidence="1">CBS 532.94</strain>
    </source>
</reference>
<dbReference type="EMBL" id="MU860353">
    <property type="protein sequence ID" value="KAK4234567.1"/>
    <property type="molecule type" value="Genomic_DNA"/>
</dbReference>
<proteinExistence type="predicted"/>
<evidence type="ECO:0000313" key="2">
    <source>
        <dbReference type="Proteomes" id="UP001303760"/>
    </source>
</evidence>
<gene>
    <name evidence="1" type="ORF">C8A03DRAFT_37648</name>
</gene>
<evidence type="ECO:0000313" key="1">
    <source>
        <dbReference type="EMBL" id="KAK4234567.1"/>
    </source>
</evidence>
<sequence length="164" mass="19196">MADSGAAAPGQQPIPQHMTTTPSTMVARTFPPLGVVLDEPTFDLWKAKFLRTLRRHDLLKYIEKDIPEPQDEQAKLRWINDRADVQEFMESYMDNRIHKALAAAGWDPSYFDPKKTFEFIVRYFEYDNDDSLVNLHYELVTTKPRKFHSISAFQARISYLKERL</sequence>
<accession>A0AAN7C3V1</accession>
<organism evidence="1 2">
    <name type="scientific">Achaetomium macrosporum</name>
    <dbReference type="NCBI Taxonomy" id="79813"/>
    <lineage>
        <taxon>Eukaryota</taxon>
        <taxon>Fungi</taxon>
        <taxon>Dikarya</taxon>
        <taxon>Ascomycota</taxon>
        <taxon>Pezizomycotina</taxon>
        <taxon>Sordariomycetes</taxon>
        <taxon>Sordariomycetidae</taxon>
        <taxon>Sordariales</taxon>
        <taxon>Chaetomiaceae</taxon>
        <taxon>Achaetomium</taxon>
    </lineage>
</organism>
<name>A0AAN7C3V1_9PEZI</name>
<reference evidence="1" key="1">
    <citation type="journal article" date="2023" name="Mol. Phylogenet. Evol.">
        <title>Genome-scale phylogeny and comparative genomics of the fungal order Sordariales.</title>
        <authorList>
            <person name="Hensen N."/>
            <person name="Bonometti L."/>
            <person name="Westerberg I."/>
            <person name="Brannstrom I.O."/>
            <person name="Guillou S."/>
            <person name="Cros-Aarteil S."/>
            <person name="Calhoun S."/>
            <person name="Haridas S."/>
            <person name="Kuo A."/>
            <person name="Mondo S."/>
            <person name="Pangilinan J."/>
            <person name="Riley R."/>
            <person name="LaButti K."/>
            <person name="Andreopoulos B."/>
            <person name="Lipzen A."/>
            <person name="Chen C."/>
            <person name="Yan M."/>
            <person name="Daum C."/>
            <person name="Ng V."/>
            <person name="Clum A."/>
            <person name="Steindorff A."/>
            <person name="Ohm R.A."/>
            <person name="Martin F."/>
            <person name="Silar P."/>
            <person name="Natvig D.O."/>
            <person name="Lalanne C."/>
            <person name="Gautier V."/>
            <person name="Ament-Velasquez S.L."/>
            <person name="Kruys A."/>
            <person name="Hutchinson M.I."/>
            <person name="Powell A.J."/>
            <person name="Barry K."/>
            <person name="Miller A.N."/>
            <person name="Grigoriev I.V."/>
            <person name="Debuchy R."/>
            <person name="Gladieux P."/>
            <person name="Hiltunen Thoren M."/>
            <person name="Johannesson H."/>
        </authorList>
    </citation>
    <scope>NUCLEOTIDE SEQUENCE</scope>
    <source>
        <strain evidence="1">CBS 532.94</strain>
    </source>
</reference>
<protein>
    <submittedName>
        <fullName evidence="1">Uncharacterized protein</fullName>
    </submittedName>
</protein>
<keyword evidence="2" id="KW-1185">Reference proteome</keyword>